<evidence type="ECO:0000313" key="1">
    <source>
        <dbReference type="EMBL" id="AKX60040.1"/>
    </source>
</evidence>
<dbReference type="AlphaFoldDB" id="A0A0K1XF69"/>
<proteinExistence type="predicted"/>
<dbReference type="Proteomes" id="UP000063953">
    <property type="component" value="Chromosome"/>
</dbReference>
<dbReference type="STRING" id="1697053.AKN87_11455"/>
<accession>A0A0K1XF69</accession>
<organism evidence="1 2">
    <name type="scientific">Thiopseudomonas alkaliphila</name>
    <dbReference type="NCBI Taxonomy" id="1697053"/>
    <lineage>
        <taxon>Bacteria</taxon>
        <taxon>Pseudomonadati</taxon>
        <taxon>Pseudomonadota</taxon>
        <taxon>Gammaproteobacteria</taxon>
        <taxon>Pseudomonadales</taxon>
        <taxon>Pseudomonadaceae</taxon>
        <taxon>Thiopseudomonas</taxon>
    </lineage>
</organism>
<reference evidence="1 2" key="1">
    <citation type="journal article" date="2015" name="Genome Announc.">
        <title>Genome Sequences of Oblitimonas alkaliphila gen. nov. sp. nov. (Proposed), a Novel Bacterium of the Pseudomonadaceae Family.</title>
        <authorList>
            <person name="Lauer A.C."/>
            <person name="Nicholson A.C."/>
            <person name="Humrighouse B.W."/>
            <person name="Emery B."/>
            <person name="Drobish A."/>
            <person name="Juieng P."/>
            <person name="Loparev V."/>
            <person name="McQuiston J.R."/>
        </authorList>
    </citation>
    <scope>NUCLEOTIDE SEQUENCE [LARGE SCALE GENOMIC DNA]</scope>
    <source>
        <strain evidence="1 2">E5571</strain>
    </source>
</reference>
<name>A0A0K1XF69_9GAMM</name>
<protein>
    <submittedName>
        <fullName evidence="1">Uncharacterized protein</fullName>
    </submittedName>
</protein>
<evidence type="ECO:0000313" key="2">
    <source>
        <dbReference type="Proteomes" id="UP000063953"/>
    </source>
</evidence>
<dbReference type="RefSeq" id="WP_231692775.1">
    <property type="nucleotide sequence ID" value="NZ_CP012365.1"/>
</dbReference>
<keyword evidence="2" id="KW-1185">Reference proteome</keyword>
<gene>
    <name evidence="1" type="ORF">AKN88_08950</name>
</gene>
<sequence length="168" mass="19109">MRLLQHITQQAILPALMHLPSTMHSSNALVMLLAIGLHESAFIHRQQLQGPAKGFWQFEKNGGVYGVLNHRSTQRHALALCYQQQVFDQGVTWVDRTGVHLSYMQLAKDDILAAGFARLLLWSDPQPLPAIGDQQAAWQLYLRTWRPGKPRATAWPLNYQQALSYLRT</sequence>
<dbReference type="EMBL" id="CP012365">
    <property type="protein sequence ID" value="AKX60040.1"/>
    <property type="molecule type" value="Genomic_DNA"/>
</dbReference>